<keyword evidence="3 8" id="KW-0436">Ligase</keyword>
<proteinExistence type="inferred from homology"/>
<dbReference type="SMART" id="SM00977">
    <property type="entry name" value="TilS_C"/>
    <property type="match status" value="1"/>
</dbReference>
<dbReference type="CDD" id="cd01992">
    <property type="entry name" value="TilS_N"/>
    <property type="match status" value="1"/>
</dbReference>
<dbReference type="PANTHER" id="PTHR43033:SF1">
    <property type="entry name" value="TRNA(ILE)-LYSIDINE SYNTHASE-RELATED"/>
    <property type="match status" value="1"/>
</dbReference>
<comment type="function">
    <text evidence="8">Ligates lysine onto the cytidine present at position 34 of the AUA codon-specific tRNA(Ile) that contains the anticodon CAU, in an ATP-dependent manner. Cytidine is converted to lysidine, thus changing the amino acid specificity of the tRNA from methionine to isoleucine.</text>
</comment>
<keyword evidence="4 8" id="KW-0819">tRNA processing</keyword>
<dbReference type="GO" id="GO:0032267">
    <property type="term" value="F:tRNA(Ile)-lysidine synthase activity"/>
    <property type="evidence" value="ECO:0007669"/>
    <property type="project" value="UniProtKB-EC"/>
</dbReference>
<dbReference type="InterPro" id="IPR012094">
    <property type="entry name" value="tRNA_Ile_lys_synt"/>
</dbReference>
<comment type="caution">
    <text evidence="10">The sequence shown here is derived from an EMBL/GenBank/DDBJ whole genome shotgun (WGS) entry which is preliminary data.</text>
</comment>
<evidence type="ECO:0000256" key="1">
    <source>
        <dbReference type="ARBA" id="ARBA00004496"/>
    </source>
</evidence>
<feature type="domain" description="Lysidine-tRNA(Ile) synthetase C-terminal" evidence="9">
    <location>
        <begin position="396"/>
        <end position="471"/>
    </location>
</feature>
<evidence type="ECO:0000256" key="4">
    <source>
        <dbReference type="ARBA" id="ARBA00022694"/>
    </source>
</evidence>
<evidence type="ECO:0000256" key="6">
    <source>
        <dbReference type="ARBA" id="ARBA00022840"/>
    </source>
</evidence>
<comment type="catalytic activity">
    <reaction evidence="7 8">
        <text>cytidine(34) in tRNA(Ile2) + L-lysine + ATP = lysidine(34) in tRNA(Ile2) + AMP + diphosphate + H(+)</text>
        <dbReference type="Rhea" id="RHEA:43744"/>
        <dbReference type="Rhea" id="RHEA-COMP:10625"/>
        <dbReference type="Rhea" id="RHEA-COMP:10670"/>
        <dbReference type="ChEBI" id="CHEBI:15378"/>
        <dbReference type="ChEBI" id="CHEBI:30616"/>
        <dbReference type="ChEBI" id="CHEBI:32551"/>
        <dbReference type="ChEBI" id="CHEBI:33019"/>
        <dbReference type="ChEBI" id="CHEBI:82748"/>
        <dbReference type="ChEBI" id="CHEBI:83665"/>
        <dbReference type="ChEBI" id="CHEBI:456215"/>
        <dbReference type="EC" id="6.3.4.19"/>
    </reaction>
</comment>
<evidence type="ECO:0000256" key="3">
    <source>
        <dbReference type="ARBA" id="ARBA00022598"/>
    </source>
</evidence>
<dbReference type="GO" id="GO:0005737">
    <property type="term" value="C:cytoplasm"/>
    <property type="evidence" value="ECO:0007669"/>
    <property type="project" value="UniProtKB-SubCell"/>
</dbReference>
<evidence type="ECO:0000256" key="8">
    <source>
        <dbReference type="HAMAP-Rule" id="MF_01161"/>
    </source>
</evidence>
<dbReference type="GO" id="GO:0006400">
    <property type="term" value="P:tRNA modification"/>
    <property type="evidence" value="ECO:0007669"/>
    <property type="project" value="UniProtKB-UniRule"/>
</dbReference>
<comment type="domain">
    <text evidence="8">The N-terminal region contains the highly conserved SGGXDS motif, predicted to be a P-loop motif involved in ATP binding.</text>
</comment>
<keyword evidence="11" id="KW-1185">Reference proteome</keyword>
<evidence type="ECO:0000256" key="2">
    <source>
        <dbReference type="ARBA" id="ARBA00022490"/>
    </source>
</evidence>
<dbReference type="Pfam" id="PF11734">
    <property type="entry name" value="TilS_C"/>
    <property type="match status" value="1"/>
</dbReference>
<dbReference type="InterPro" id="IPR014729">
    <property type="entry name" value="Rossmann-like_a/b/a_fold"/>
</dbReference>
<dbReference type="SUPFAM" id="SSF52402">
    <property type="entry name" value="Adenine nucleotide alpha hydrolases-like"/>
    <property type="match status" value="1"/>
</dbReference>
<keyword evidence="2 8" id="KW-0963">Cytoplasm</keyword>
<dbReference type="NCBIfam" id="TIGR02432">
    <property type="entry name" value="lysidine_TilS_N"/>
    <property type="match status" value="1"/>
</dbReference>
<gene>
    <name evidence="8" type="primary">tilS</name>
    <name evidence="10" type="ORF">CBF35_14190</name>
</gene>
<dbReference type="SUPFAM" id="SSF56037">
    <property type="entry name" value="PheT/TilS domain"/>
    <property type="match status" value="1"/>
</dbReference>
<dbReference type="Proteomes" id="UP000287239">
    <property type="component" value="Unassembled WGS sequence"/>
</dbReference>
<name>A0A429ZCL4_9ENTE</name>
<evidence type="ECO:0000259" key="9">
    <source>
        <dbReference type="SMART" id="SM00977"/>
    </source>
</evidence>
<evidence type="ECO:0000256" key="7">
    <source>
        <dbReference type="ARBA" id="ARBA00048539"/>
    </source>
</evidence>
<accession>A0A429ZCL4</accession>
<feature type="binding site" evidence="8">
    <location>
        <begin position="36"/>
        <end position="41"/>
    </location>
    <ligand>
        <name>ATP</name>
        <dbReference type="ChEBI" id="CHEBI:30616"/>
    </ligand>
</feature>
<evidence type="ECO:0000256" key="5">
    <source>
        <dbReference type="ARBA" id="ARBA00022741"/>
    </source>
</evidence>
<dbReference type="Gene3D" id="3.40.50.620">
    <property type="entry name" value="HUPs"/>
    <property type="match status" value="1"/>
</dbReference>
<dbReference type="InterPro" id="IPR012796">
    <property type="entry name" value="Lysidine-tRNA-synth_C"/>
</dbReference>
<dbReference type="HAMAP" id="MF_01161">
    <property type="entry name" value="tRNA_Ile_lys_synt"/>
    <property type="match status" value="1"/>
</dbReference>
<comment type="subcellular location">
    <subcellularLocation>
        <location evidence="1 8">Cytoplasm</location>
    </subcellularLocation>
</comment>
<comment type="similarity">
    <text evidence="8">Belongs to the tRNA(Ile)-lysidine synthase family.</text>
</comment>
<dbReference type="PANTHER" id="PTHR43033">
    <property type="entry name" value="TRNA(ILE)-LYSIDINE SYNTHASE-RELATED"/>
    <property type="match status" value="1"/>
</dbReference>
<dbReference type="GO" id="GO:0005524">
    <property type="term" value="F:ATP binding"/>
    <property type="evidence" value="ECO:0007669"/>
    <property type="project" value="UniProtKB-UniRule"/>
</dbReference>
<keyword evidence="6 8" id="KW-0067">ATP-binding</keyword>
<dbReference type="EMBL" id="NGJU01000029">
    <property type="protein sequence ID" value="RST91448.1"/>
    <property type="molecule type" value="Genomic_DNA"/>
</dbReference>
<dbReference type="Pfam" id="PF01171">
    <property type="entry name" value="ATP_bind_3"/>
    <property type="match status" value="1"/>
</dbReference>
<keyword evidence="5 8" id="KW-0547">Nucleotide-binding</keyword>
<dbReference type="EC" id="6.3.4.19" evidence="8"/>
<evidence type="ECO:0000313" key="10">
    <source>
        <dbReference type="EMBL" id="RST91448.1"/>
    </source>
</evidence>
<dbReference type="InterPro" id="IPR011063">
    <property type="entry name" value="TilS/TtcA_N"/>
</dbReference>
<protein>
    <recommendedName>
        <fullName evidence="8">tRNA(Ile)-lysidine synthase</fullName>
        <ecNumber evidence="8">6.3.4.19</ecNumber>
    </recommendedName>
    <alternativeName>
        <fullName evidence="8">tRNA(Ile)-2-lysyl-cytidine synthase</fullName>
    </alternativeName>
    <alternativeName>
        <fullName evidence="8">tRNA(Ile)-lysidine synthetase</fullName>
    </alternativeName>
</protein>
<reference evidence="10 11" key="1">
    <citation type="submission" date="2017-05" db="EMBL/GenBank/DDBJ databases">
        <title>Vagococcus spp. assemblies.</title>
        <authorList>
            <person name="Gulvik C.A."/>
        </authorList>
    </citation>
    <scope>NUCLEOTIDE SEQUENCE [LARGE SCALE GENOMIC DNA]</scope>
    <source>
        <strain evidence="10 11">NCFB 2777</strain>
    </source>
</reference>
<organism evidence="10 11">
    <name type="scientific">Vagococcus salmoninarum</name>
    <dbReference type="NCBI Taxonomy" id="2739"/>
    <lineage>
        <taxon>Bacteria</taxon>
        <taxon>Bacillati</taxon>
        <taxon>Bacillota</taxon>
        <taxon>Bacilli</taxon>
        <taxon>Lactobacillales</taxon>
        <taxon>Enterococcaceae</taxon>
        <taxon>Vagococcus</taxon>
    </lineage>
</organism>
<dbReference type="InterPro" id="IPR012795">
    <property type="entry name" value="tRNA_Ile_lys_synt_N"/>
</dbReference>
<evidence type="ECO:0000313" key="11">
    <source>
        <dbReference type="Proteomes" id="UP000287239"/>
    </source>
</evidence>
<dbReference type="AlphaFoldDB" id="A0A429ZCL4"/>
<dbReference type="NCBIfam" id="TIGR02433">
    <property type="entry name" value="lysidine_TilS_C"/>
    <property type="match status" value="1"/>
</dbReference>
<sequence>MFSWQGGAQVLQRTFNDSHCNGDYWGKQDKLLLAISGGVDSRVLLELFLSLPSEERPLIGVIHVNHQLRTESDQEAQYLKDYCKTKGLPYYEKQWQRATETLGNVESQAREFRYNFFSEIYQREGYQGLVTGHHSDDQAETILMKLTSGSQLRNLVGIRKSSRRSGMMIYRPLLAYSKNEIQAYATERKLRYFEDETNRSDDYFRNRVRTHIIPQLKAENPNFLKQIHSFVKQIEYANDIVAEKVADIYQQLVTESPDSQWTIDNQKFQTLAESQQYMFLVHFFQENLISHGYEVNEVQLAGVMELANSQKASGQISLPSQWLIIKSYQQLTLVQGAQTEDCHQRRRLKIGESLKLSPREHLLLQLSDAPLSLPAGTENWSKTEMALPQGEPNQELMIRKAQPGDRFSYNQGGNTKKVSRYFIDEKIPHQKRQETWLVVNTEGQILWILPFRKSYLSIEKETDKIHYRLIYLKNEQDLEGDSYVGEGH</sequence>